<keyword evidence="1" id="KW-0472">Membrane</keyword>
<sequence>MLPNIYPEDLKGFAPAVSRAARLLSVASLGSVVLQGRRSFAAARSVKLTGAGAEEEKETPLGVAALLMLLAAEVVGGNALLQPAKDWPLKQAAQTVQKALQKPQTSMLERAVEIVLEVLKSKQVFAALHSAVMICLLLGALLTAVVGTVLSGGNQRKASHLAFGVGLFLPVGFLLCGHATSWSKALRPSNDLVTAFEMLLRCAALVVANDATPSSFAVFQVASLMAKMSAAVATLTLAQDLAPVRADWHKLVDSHVAQIWLPILLALLWLLVRHLRSSTLLSCAAMLSLLTSPVALALAWPEAAKLMGLPGKPEAGLTRMVNLLYALTAAASLISEGSMGVLAVMLVLQLLARIHGAEIFNL</sequence>
<keyword evidence="3" id="KW-1185">Reference proteome</keyword>
<evidence type="ECO:0000313" key="2">
    <source>
        <dbReference type="EMBL" id="CAK9053289.1"/>
    </source>
</evidence>
<protein>
    <submittedName>
        <fullName evidence="2">Uncharacterized protein</fullName>
    </submittedName>
</protein>
<keyword evidence="1" id="KW-0812">Transmembrane</keyword>
<comment type="caution">
    <text evidence="2">The sequence shown here is derived from an EMBL/GenBank/DDBJ whole genome shotgun (WGS) entry which is preliminary data.</text>
</comment>
<proteinExistence type="predicted"/>
<dbReference type="Proteomes" id="UP001642484">
    <property type="component" value="Unassembled WGS sequence"/>
</dbReference>
<dbReference type="EMBL" id="CAXAMN010018890">
    <property type="protein sequence ID" value="CAK9053289.1"/>
    <property type="molecule type" value="Genomic_DNA"/>
</dbReference>
<evidence type="ECO:0000313" key="3">
    <source>
        <dbReference type="Proteomes" id="UP001642484"/>
    </source>
</evidence>
<evidence type="ECO:0000256" key="1">
    <source>
        <dbReference type="SAM" id="Phobius"/>
    </source>
</evidence>
<organism evidence="2 3">
    <name type="scientific">Durusdinium trenchii</name>
    <dbReference type="NCBI Taxonomy" id="1381693"/>
    <lineage>
        <taxon>Eukaryota</taxon>
        <taxon>Sar</taxon>
        <taxon>Alveolata</taxon>
        <taxon>Dinophyceae</taxon>
        <taxon>Suessiales</taxon>
        <taxon>Symbiodiniaceae</taxon>
        <taxon>Durusdinium</taxon>
    </lineage>
</organism>
<feature type="transmembrane region" description="Helical" evidence="1">
    <location>
        <begin position="279"/>
        <end position="300"/>
    </location>
</feature>
<reference evidence="2 3" key="1">
    <citation type="submission" date="2024-02" db="EMBL/GenBank/DDBJ databases">
        <authorList>
            <person name="Chen Y."/>
            <person name="Shah S."/>
            <person name="Dougan E. K."/>
            <person name="Thang M."/>
            <person name="Chan C."/>
        </authorList>
    </citation>
    <scope>NUCLEOTIDE SEQUENCE [LARGE SCALE GENOMIC DNA]</scope>
</reference>
<keyword evidence="1" id="KW-1133">Transmembrane helix</keyword>
<name>A0ABP0MTG4_9DINO</name>
<accession>A0ABP0MTG4</accession>
<feature type="transmembrane region" description="Helical" evidence="1">
    <location>
        <begin position="320"/>
        <end position="348"/>
    </location>
</feature>
<feature type="transmembrane region" description="Helical" evidence="1">
    <location>
        <begin position="126"/>
        <end position="149"/>
    </location>
</feature>
<feature type="transmembrane region" description="Helical" evidence="1">
    <location>
        <begin position="255"/>
        <end position="272"/>
    </location>
</feature>
<feature type="transmembrane region" description="Helical" evidence="1">
    <location>
        <begin position="161"/>
        <end position="180"/>
    </location>
</feature>
<gene>
    <name evidence="2" type="ORF">CCMP2556_LOCUS26790</name>
</gene>